<dbReference type="PROSITE" id="PS00061">
    <property type="entry name" value="ADH_SHORT"/>
    <property type="match status" value="1"/>
</dbReference>
<dbReference type="PANTHER" id="PTHR43639:SF1">
    <property type="entry name" value="SHORT-CHAIN DEHYDROGENASE_REDUCTASE FAMILY PROTEIN"/>
    <property type="match status" value="1"/>
</dbReference>
<dbReference type="PRINTS" id="PR00080">
    <property type="entry name" value="SDRFAMILY"/>
</dbReference>
<name>A0AAU7EG44_9FLAO</name>
<dbReference type="EC" id="1.1.1.47" evidence="3"/>
<accession>A0AAU7EG44</accession>
<dbReference type="NCBIfam" id="NF005559">
    <property type="entry name" value="PRK07231.1"/>
    <property type="match status" value="1"/>
</dbReference>
<dbReference type="InterPro" id="IPR002347">
    <property type="entry name" value="SDR_fam"/>
</dbReference>
<proteinExistence type="inferred from homology"/>
<evidence type="ECO:0000256" key="2">
    <source>
        <dbReference type="ARBA" id="ARBA00023002"/>
    </source>
</evidence>
<dbReference type="KEGG" id="mlil:QLS71_017060"/>
<evidence type="ECO:0000256" key="1">
    <source>
        <dbReference type="ARBA" id="ARBA00006484"/>
    </source>
</evidence>
<dbReference type="AlphaFoldDB" id="A0AAU7EG44"/>
<dbReference type="RefSeq" id="WP_308991993.1">
    <property type="nucleotide sequence ID" value="NZ_CP155618.1"/>
</dbReference>
<dbReference type="InterPro" id="IPR036291">
    <property type="entry name" value="NAD(P)-bd_dom_sf"/>
</dbReference>
<sequence length="250" mass="25963">MDLKLNGKVAVVTGSSKGIGAGIAKAFAKAGAKVVVNYASSKEGAEKVVNQIIKNGGSAIAVHADVTKSSDVNRLFEETKKVYGQLDILVNNAGIFSFEPLEEITEDSFHTQINTHVLGNILSTQKAVAMFGNGGGSIINISSTVSQNPVAGLILYSAAKAAIDNMTKTLAKELGPKKIRINTIAPGMTETEGTHSGGIIGSDLEKQMVAITPLGRLGQPDDIAKVAVFLASDDSNWVTGERITVAGGLL</sequence>
<keyword evidence="4" id="KW-1185">Reference proteome</keyword>
<dbReference type="FunFam" id="3.40.50.720:FF:000084">
    <property type="entry name" value="Short-chain dehydrogenase reductase"/>
    <property type="match status" value="1"/>
</dbReference>
<reference evidence="3" key="1">
    <citation type="submission" date="2024-04" db="EMBL/GenBank/DDBJ databases">
        <title>Mariniflexile litorale, isolated from the shallow sediments of the Sea of Japan.</title>
        <authorList>
            <person name="Romanenko L."/>
            <person name="Isaeva M."/>
        </authorList>
    </citation>
    <scope>NUCLEOTIDE SEQUENCE [LARGE SCALE GENOMIC DNA]</scope>
    <source>
        <strain evidence="3">KMM 9835</strain>
    </source>
</reference>
<dbReference type="SUPFAM" id="SSF51735">
    <property type="entry name" value="NAD(P)-binding Rossmann-fold domains"/>
    <property type="match status" value="1"/>
</dbReference>
<evidence type="ECO:0000313" key="3">
    <source>
        <dbReference type="EMBL" id="XBL14017.1"/>
    </source>
</evidence>
<dbReference type="PRINTS" id="PR00081">
    <property type="entry name" value="GDHRDH"/>
</dbReference>
<organism evidence="3 4">
    <name type="scientific">Mariniflexile litorale</name>
    <dbReference type="NCBI Taxonomy" id="3045158"/>
    <lineage>
        <taxon>Bacteria</taxon>
        <taxon>Pseudomonadati</taxon>
        <taxon>Bacteroidota</taxon>
        <taxon>Flavobacteriia</taxon>
        <taxon>Flavobacteriales</taxon>
        <taxon>Flavobacteriaceae</taxon>
        <taxon>Mariniflexile</taxon>
    </lineage>
</organism>
<protein>
    <submittedName>
        <fullName evidence="3">Glucose 1-dehydrogenase</fullName>
        <ecNumber evidence="3">1.1.1.47</ecNumber>
    </submittedName>
</protein>
<dbReference type="EMBL" id="CP155618">
    <property type="protein sequence ID" value="XBL14017.1"/>
    <property type="molecule type" value="Genomic_DNA"/>
</dbReference>
<dbReference type="InterPro" id="IPR020904">
    <property type="entry name" value="Sc_DH/Rdtase_CS"/>
</dbReference>
<dbReference type="Pfam" id="PF13561">
    <property type="entry name" value="adh_short_C2"/>
    <property type="match status" value="1"/>
</dbReference>
<dbReference type="Proteomes" id="UP001224325">
    <property type="component" value="Chromosome"/>
</dbReference>
<comment type="similarity">
    <text evidence="1">Belongs to the short-chain dehydrogenases/reductases (SDR) family.</text>
</comment>
<dbReference type="Gene3D" id="3.40.50.720">
    <property type="entry name" value="NAD(P)-binding Rossmann-like Domain"/>
    <property type="match status" value="1"/>
</dbReference>
<keyword evidence="2 3" id="KW-0560">Oxidoreductase</keyword>
<evidence type="ECO:0000313" key="4">
    <source>
        <dbReference type="Proteomes" id="UP001224325"/>
    </source>
</evidence>
<dbReference type="GO" id="GO:0047936">
    <property type="term" value="F:glucose 1-dehydrogenase [NAD(P)+] activity"/>
    <property type="evidence" value="ECO:0007669"/>
    <property type="project" value="UniProtKB-EC"/>
</dbReference>
<gene>
    <name evidence="3" type="ORF">QLS71_017060</name>
</gene>
<dbReference type="PANTHER" id="PTHR43639">
    <property type="entry name" value="OXIDOREDUCTASE, SHORT-CHAIN DEHYDROGENASE/REDUCTASE FAMILY (AFU_ORTHOLOGUE AFUA_5G02870)"/>
    <property type="match status" value="1"/>
</dbReference>